<feature type="compositionally biased region" description="Basic and acidic residues" evidence="3">
    <location>
        <begin position="899"/>
        <end position="916"/>
    </location>
</feature>
<protein>
    <submittedName>
        <fullName evidence="6">DENN domain-containing protein 1A-like</fullName>
    </submittedName>
</protein>
<evidence type="ECO:0000256" key="1">
    <source>
        <dbReference type="ARBA" id="ARBA00004132"/>
    </source>
</evidence>
<feature type="compositionally biased region" description="Low complexity" evidence="3">
    <location>
        <begin position="773"/>
        <end position="786"/>
    </location>
</feature>
<dbReference type="SMART" id="SM00801">
    <property type="entry name" value="dDENN"/>
    <property type="match status" value="1"/>
</dbReference>
<feature type="compositionally biased region" description="Pro residues" evidence="3">
    <location>
        <begin position="732"/>
        <end position="742"/>
    </location>
</feature>
<evidence type="ECO:0000313" key="5">
    <source>
        <dbReference type="Proteomes" id="UP000694865"/>
    </source>
</evidence>
<dbReference type="InterPro" id="IPR005112">
    <property type="entry name" value="dDENN_dom"/>
</dbReference>
<dbReference type="Gene3D" id="3.30.450.200">
    <property type="match status" value="1"/>
</dbReference>
<dbReference type="PROSITE" id="PS50211">
    <property type="entry name" value="DENN"/>
    <property type="match status" value="1"/>
</dbReference>
<evidence type="ECO:0000256" key="2">
    <source>
        <dbReference type="ARBA" id="ARBA00023329"/>
    </source>
</evidence>
<dbReference type="Pfam" id="PF02141">
    <property type="entry name" value="DENN"/>
    <property type="match status" value="1"/>
</dbReference>
<name>A0ABM0MIS5_SACKO</name>
<dbReference type="GeneID" id="100373824"/>
<dbReference type="InterPro" id="IPR001194">
    <property type="entry name" value="cDENN_dom"/>
</dbReference>
<comment type="subcellular location">
    <subcellularLocation>
        <location evidence="1">Cytoplasmic vesicle</location>
        <location evidence="1">Clathrin-coated vesicle</location>
    </subcellularLocation>
</comment>
<dbReference type="SMART" id="SM00799">
    <property type="entry name" value="DENN"/>
    <property type="match status" value="1"/>
</dbReference>
<dbReference type="PANTHER" id="PTHR13196:SF14">
    <property type="entry name" value="UDENN DOMAIN-CONTAINING PROTEIN"/>
    <property type="match status" value="1"/>
</dbReference>
<dbReference type="InterPro" id="IPR005113">
    <property type="entry name" value="uDENN_dom"/>
</dbReference>
<keyword evidence="5" id="KW-1185">Reference proteome</keyword>
<evidence type="ECO:0000256" key="3">
    <source>
        <dbReference type="SAM" id="MobiDB-lite"/>
    </source>
</evidence>
<keyword evidence="2" id="KW-0968">Cytoplasmic vesicle</keyword>
<evidence type="ECO:0000259" key="4">
    <source>
        <dbReference type="PROSITE" id="PS50211"/>
    </source>
</evidence>
<accession>A0ABM0MIS5</accession>
<feature type="domain" description="UDENN" evidence="4">
    <location>
        <begin position="40"/>
        <end position="448"/>
    </location>
</feature>
<evidence type="ECO:0000313" key="6">
    <source>
        <dbReference type="RefSeq" id="XP_006819916.1"/>
    </source>
</evidence>
<dbReference type="InterPro" id="IPR037516">
    <property type="entry name" value="Tripartite_DENN"/>
</dbReference>
<dbReference type="InterPro" id="IPR043153">
    <property type="entry name" value="DENN_C"/>
</dbReference>
<organism evidence="5 6">
    <name type="scientific">Saccoglossus kowalevskii</name>
    <name type="common">Acorn worm</name>
    <dbReference type="NCBI Taxonomy" id="10224"/>
    <lineage>
        <taxon>Eukaryota</taxon>
        <taxon>Metazoa</taxon>
        <taxon>Hemichordata</taxon>
        <taxon>Enteropneusta</taxon>
        <taxon>Harrimaniidae</taxon>
        <taxon>Saccoglossus</taxon>
    </lineage>
</organism>
<reference evidence="6" key="1">
    <citation type="submission" date="2025-08" db="UniProtKB">
        <authorList>
            <consortium name="RefSeq"/>
        </authorList>
    </citation>
    <scope>IDENTIFICATION</scope>
    <source>
        <tissue evidence="6">Testes</tissue>
    </source>
</reference>
<dbReference type="Gene3D" id="3.40.50.11500">
    <property type="match status" value="1"/>
</dbReference>
<feature type="region of interest" description="Disordered" evidence="3">
    <location>
        <begin position="895"/>
        <end position="916"/>
    </location>
</feature>
<sequence>MTDSSSSSKLDKLGLTIVLVVPASNHYSMLDLVGLNPSRIFECLVEVEAPENIDSVPKILKVHPENYKETKEGPAILQQIPVFCFPYDISSCNPAGQLFTFVWTNMESMFLFGFCRHPPGAKTCLCVISYLPWYEIFYKFLNTLGEMTCKKQSISADPNVVDTQYTDVRTLLEALYIYPVPEPLSEVTITTEVEGIRFTFTTPDPIKLPTIPESRNLTEYYNAIDPTIMMTVFASLLYERRIIVTSKKLSLLTACIPAAVSLMYPLIWQHLYIPVLPNKLLDYCGAPMPFFVGVHSSLMTKVRKMISDQKSDIVIVDVDNNKIETPFEDLESLPSEIVSEKCALTGSSSKCGHGVDQLSLLKHRLKRTDKLLGEGVARAFLKALVPLLSCYRNALKLNLGEKISFDKDLFVQSTKSSRFRNVLENVTECQHFAQFIAGRLDMLNSGKGFNDIFELECDLYDKDKDKWKNTYTKWSKQSLTAMKEFGRKANPVMHNIYKHVNKQVNDTMRKMQPKKENEDTKKGKSKGTEDIPTRSNCMSLEYLDISQPVAQRSVPNSPILRPRFETLPSKSKPPDRPPPPFALYSQAKPRKRSDHVSHNQKFMSSKKEEIPLTYNLIAIGDDVSTEPGTEEDDLIIDDNLCGQKDWNFMDDFNVYIEKLDKGLMNANSDSSEEDPRTETKSAIDATRNQWEKFEDSSPATVDMKVHAKSSDGELIDLASPVSESVSQRPMRPKVPPPVPPRPASVVRIQVTATSPKSKGLPARPPPPASVKDSTFPSSFSSPSLFTETQKPSVTHRDLSSTQELLADYGINFPSGDNASNPTLTPTMQQQQQQQPQPLCFRNNLPDILNTIPSEPSSCNTPVLQPTTSPKKDAVQPGEDDPFAFLVKQTRQSMTQRQQCDADRGVASRHTEMHTGL</sequence>
<dbReference type="SMART" id="SM00800">
    <property type="entry name" value="uDENN"/>
    <property type="match status" value="1"/>
</dbReference>
<feature type="region of interest" description="Disordered" evidence="3">
    <location>
        <begin position="665"/>
        <end position="684"/>
    </location>
</feature>
<gene>
    <name evidence="6" type="primary">LOC100373824</name>
</gene>
<feature type="region of interest" description="Disordered" evidence="3">
    <location>
        <begin position="503"/>
        <end position="533"/>
    </location>
</feature>
<dbReference type="PANTHER" id="PTHR13196">
    <property type="entry name" value="DENN DOMAIN-CONTAINING"/>
    <property type="match status" value="1"/>
</dbReference>
<feature type="compositionally biased region" description="Polar residues" evidence="3">
    <location>
        <begin position="852"/>
        <end position="868"/>
    </location>
</feature>
<feature type="compositionally biased region" description="Basic and acidic residues" evidence="3">
    <location>
        <begin position="507"/>
        <end position="532"/>
    </location>
</feature>
<dbReference type="InterPro" id="IPR040032">
    <property type="entry name" value="DENND1A/B/C"/>
</dbReference>
<feature type="region of interest" description="Disordered" evidence="3">
    <location>
        <begin position="553"/>
        <end position="603"/>
    </location>
</feature>
<feature type="region of interest" description="Disordered" evidence="3">
    <location>
        <begin position="852"/>
        <end position="878"/>
    </location>
</feature>
<feature type="region of interest" description="Disordered" evidence="3">
    <location>
        <begin position="721"/>
        <end position="796"/>
    </location>
</feature>
<dbReference type="Gene3D" id="6.10.140.1000">
    <property type="match status" value="1"/>
</dbReference>
<dbReference type="RefSeq" id="XP_006819916.1">
    <property type="nucleotide sequence ID" value="XM_006819853.1"/>
</dbReference>
<dbReference type="Pfam" id="PF03456">
    <property type="entry name" value="uDENN"/>
    <property type="match status" value="1"/>
</dbReference>
<dbReference type="Proteomes" id="UP000694865">
    <property type="component" value="Unplaced"/>
</dbReference>
<proteinExistence type="predicted"/>